<dbReference type="SUPFAM" id="SSF48264">
    <property type="entry name" value="Cytochrome P450"/>
    <property type="match status" value="1"/>
</dbReference>
<name>A0AAQ3Q0M9_PASNO</name>
<evidence type="ECO:0000256" key="11">
    <source>
        <dbReference type="PIRSR" id="PIRSR602401-1"/>
    </source>
</evidence>
<gene>
    <name evidence="13" type="ORF">U9M48_007503</name>
</gene>
<feature type="chain" id="PRO_5043025378" description="Cytochrome P450" evidence="12">
    <location>
        <begin position="23"/>
        <end position="509"/>
    </location>
</feature>
<feature type="signal peptide" evidence="12">
    <location>
        <begin position="1"/>
        <end position="22"/>
    </location>
</feature>
<dbReference type="GO" id="GO:0004497">
    <property type="term" value="F:monooxygenase activity"/>
    <property type="evidence" value="ECO:0007669"/>
    <property type="project" value="UniProtKB-KW"/>
</dbReference>
<dbReference type="AlphaFoldDB" id="A0AAQ3Q0M9"/>
<evidence type="ECO:0000256" key="8">
    <source>
        <dbReference type="ARBA" id="ARBA00023004"/>
    </source>
</evidence>
<evidence type="ECO:0000256" key="9">
    <source>
        <dbReference type="ARBA" id="ARBA00023033"/>
    </source>
</evidence>
<feature type="binding site" description="axial binding residue" evidence="11">
    <location>
        <position position="479"/>
    </location>
    <ligand>
        <name>heme</name>
        <dbReference type="ChEBI" id="CHEBI:30413"/>
    </ligand>
    <ligandPart>
        <name>Fe</name>
        <dbReference type="ChEBI" id="CHEBI:18248"/>
    </ligandPart>
</feature>
<keyword evidence="10" id="KW-0472">Membrane</keyword>
<dbReference type="Pfam" id="PF00067">
    <property type="entry name" value="p450"/>
    <property type="match status" value="1"/>
</dbReference>
<dbReference type="GO" id="GO:0005506">
    <property type="term" value="F:iron ion binding"/>
    <property type="evidence" value="ECO:0007669"/>
    <property type="project" value="InterPro"/>
</dbReference>
<dbReference type="PRINTS" id="PR00385">
    <property type="entry name" value="P450"/>
</dbReference>
<dbReference type="Proteomes" id="UP001341281">
    <property type="component" value="Chromosome 02"/>
</dbReference>
<protein>
    <recommendedName>
        <fullName evidence="15">Cytochrome P450</fullName>
    </recommendedName>
</protein>
<dbReference type="GO" id="GO:0016705">
    <property type="term" value="F:oxidoreductase activity, acting on paired donors, with incorporation or reduction of molecular oxygen"/>
    <property type="evidence" value="ECO:0007669"/>
    <property type="project" value="InterPro"/>
</dbReference>
<dbReference type="PANTHER" id="PTHR24282">
    <property type="entry name" value="CYTOCHROME P450 FAMILY MEMBER"/>
    <property type="match status" value="1"/>
</dbReference>
<comment type="subcellular location">
    <subcellularLocation>
        <location evidence="1">Membrane</location>
    </subcellularLocation>
</comment>
<reference evidence="13 14" key="1">
    <citation type="submission" date="2024-02" db="EMBL/GenBank/DDBJ databases">
        <title>High-quality chromosome-scale genome assembly of Pensacola bahiagrass (Paspalum notatum Flugge var. saurae).</title>
        <authorList>
            <person name="Vega J.M."/>
            <person name="Podio M."/>
            <person name="Orjuela J."/>
            <person name="Siena L.A."/>
            <person name="Pessino S.C."/>
            <person name="Combes M.C."/>
            <person name="Mariac C."/>
            <person name="Albertini E."/>
            <person name="Pupilli F."/>
            <person name="Ortiz J.P.A."/>
            <person name="Leblanc O."/>
        </authorList>
    </citation>
    <scope>NUCLEOTIDE SEQUENCE [LARGE SCALE GENOMIC DNA]</scope>
    <source>
        <strain evidence="13">R1</strain>
        <tissue evidence="13">Leaf</tissue>
    </source>
</reference>
<keyword evidence="3 11" id="KW-0349">Heme</keyword>
<dbReference type="EMBL" id="CP144746">
    <property type="protein sequence ID" value="WVZ57066.1"/>
    <property type="molecule type" value="Genomic_DNA"/>
</dbReference>
<keyword evidence="7" id="KW-0560">Oxidoreductase</keyword>
<keyword evidence="9" id="KW-0503">Monooxygenase</keyword>
<evidence type="ECO:0000256" key="3">
    <source>
        <dbReference type="ARBA" id="ARBA00022617"/>
    </source>
</evidence>
<dbReference type="Gene3D" id="1.10.630.10">
    <property type="entry name" value="Cytochrome P450"/>
    <property type="match status" value="1"/>
</dbReference>
<evidence type="ECO:0000256" key="5">
    <source>
        <dbReference type="ARBA" id="ARBA00022723"/>
    </source>
</evidence>
<evidence type="ECO:0000313" key="13">
    <source>
        <dbReference type="EMBL" id="WVZ57066.1"/>
    </source>
</evidence>
<dbReference type="InterPro" id="IPR002401">
    <property type="entry name" value="Cyt_P450_E_grp-I"/>
</dbReference>
<keyword evidence="6" id="KW-1133">Transmembrane helix</keyword>
<keyword evidence="12" id="KW-0732">Signal</keyword>
<accession>A0AAQ3Q0M9</accession>
<evidence type="ECO:0000256" key="2">
    <source>
        <dbReference type="ARBA" id="ARBA00010617"/>
    </source>
</evidence>
<dbReference type="InterPro" id="IPR001128">
    <property type="entry name" value="Cyt_P450"/>
</dbReference>
<comment type="similarity">
    <text evidence="2">Belongs to the cytochrome P450 family.</text>
</comment>
<keyword evidence="14" id="KW-1185">Reference proteome</keyword>
<organism evidence="13 14">
    <name type="scientific">Paspalum notatum var. saurae</name>
    <dbReference type="NCBI Taxonomy" id="547442"/>
    <lineage>
        <taxon>Eukaryota</taxon>
        <taxon>Viridiplantae</taxon>
        <taxon>Streptophyta</taxon>
        <taxon>Embryophyta</taxon>
        <taxon>Tracheophyta</taxon>
        <taxon>Spermatophyta</taxon>
        <taxon>Magnoliopsida</taxon>
        <taxon>Liliopsida</taxon>
        <taxon>Poales</taxon>
        <taxon>Poaceae</taxon>
        <taxon>PACMAD clade</taxon>
        <taxon>Panicoideae</taxon>
        <taxon>Andropogonodae</taxon>
        <taxon>Paspaleae</taxon>
        <taxon>Paspalinae</taxon>
        <taxon>Paspalum</taxon>
    </lineage>
</organism>
<sequence>MALLAPAAAALLLLALMAAAWAWDYAVARLVLRPRAVAAAFRAQGVQGPPYRFLRGSNGDIRRMRAEADAAAAAAAARLDVRDHDYLPRVMPHFLAWKRRYGAPFLYWFGAQPRVCLLDYDNVRQVLRNKSGHFVKNDTHPTILAMLGKGLVLVEGADWVRHRRVLNPAFAMDKLKMMSATMAGCAERLITGWEELASSSSGTGQVEVEFSRQFQDLTADVISHTAFGSSYKEGKEVFHTQQQLMRIALATFLNVQLPGFKYLPTKSNRLKWKLEKKIKTTLMGIIQPRQASARSGGYGDDLLGLMLQACFTTEQGGKRPDELTLTMDEIIDECKTFFFAGHETTSHLLTWTMLLLCVYPEWQEQLRREVLRECGGKENPTADMLNKLKEMTMVLLETLRLYCPVMHMLRRPISDIRLGSLSIPKGTTIAIPIPFLHRDKEVWGDNANEFDPSRFENGITNAAKSPQALLSFSIGPRSCKVPTKLVMAIYRSQYVHGDHGRASARTSRC</sequence>
<evidence type="ECO:0000256" key="12">
    <source>
        <dbReference type="SAM" id="SignalP"/>
    </source>
</evidence>
<keyword evidence="4" id="KW-0812">Transmembrane</keyword>
<keyword evidence="8 11" id="KW-0408">Iron</keyword>
<proteinExistence type="inferred from homology"/>
<evidence type="ECO:0000313" key="14">
    <source>
        <dbReference type="Proteomes" id="UP001341281"/>
    </source>
</evidence>
<evidence type="ECO:0000256" key="10">
    <source>
        <dbReference type="ARBA" id="ARBA00023136"/>
    </source>
</evidence>
<evidence type="ECO:0000256" key="4">
    <source>
        <dbReference type="ARBA" id="ARBA00022692"/>
    </source>
</evidence>
<evidence type="ECO:0000256" key="7">
    <source>
        <dbReference type="ARBA" id="ARBA00023002"/>
    </source>
</evidence>
<dbReference type="InterPro" id="IPR050665">
    <property type="entry name" value="Cytochrome_P450_Monooxygen"/>
</dbReference>
<dbReference type="GO" id="GO:0016020">
    <property type="term" value="C:membrane"/>
    <property type="evidence" value="ECO:0007669"/>
    <property type="project" value="UniProtKB-SubCell"/>
</dbReference>
<dbReference type="GO" id="GO:0020037">
    <property type="term" value="F:heme binding"/>
    <property type="evidence" value="ECO:0007669"/>
    <property type="project" value="InterPro"/>
</dbReference>
<evidence type="ECO:0000256" key="6">
    <source>
        <dbReference type="ARBA" id="ARBA00022989"/>
    </source>
</evidence>
<dbReference type="PANTHER" id="PTHR24282:SF135">
    <property type="entry name" value="CYTOCHROME P450 709B2"/>
    <property type="match status" value="1"/>
</dbReference>
<dbReference type="PRINTS" id="PR00463">
    <property type="entry name" value="EP450I"/>
</dbReference>
<dbReference type="InterPro" id="IPR036396">
    <property type="entry name" value="Cyt_P450_sf"/>
</dbReference>
<keyword evidence="5 11" id="KW-0479">Metal-binding</keyword>
<evidence type="ECO:0000256" key="1">
    <source>
        <dbReference type="ARBA" id="ARBA00004370"/>
    </source>
</evidence>
<dbReference type="GO" id="GO:0006629">
    <property type="term" value="P:lipid metabolic process"/>
    <property type="evidence" value="ECO:0007669"/>
    <property type="project" value="UniProtKB-ARBA"/>
</dbReference>
<comment type="cofactor">
    <cofactor evidence="11">
        <name>heme</name>
        <dbReference type="ChEBI" id="CHEBI:30413"/>
    </cofactor>
</comment>
<evidence type="ECO:0008006" key="15">
    <source>
        <dbReference type="Google" id="ProtNLM"/>
    </source>
</evidence>